<gene>
    <name evidence="3" type="ORF">PMEA_00025891</name>
</gene>
<name>A0AAU9W208_9CNID</name>
<proteinExistence type="predicted"/>
<reference evidence="3 4" key="1">
    <citation type="submission" date="2022-05" db="EMBL/GenBank/DDBJ databases">
        <authorList>
            <consortium name="Genoscope - CEA"/>
            <person name="William W."/>
        </authorList>
    </citation>
    <scope>NUCLEOTIDE SEQUENCE [LARGE SCALE GENOMIC DNA]</scope>
</reference>
<dbReference type="AlphaFoldDB" id="A0AAU9W208"/>
<comment type="caution">
    <text evidence="3">The sequence shown here is derived from an EMBL/GenBank/DDBJ whole genome shotgun (WGS) entry which is preliminary data.</text>
</comment>
<feature type="transmembrane region" description="Helical" evidence="2">
    <location>
        <begin position="89"/>
        <end position="109"/>
    </location>
</feature>
<evidence type="ECO:0000256" key="2">
    <source>
        <dbReference type="SAM" id="Phobius"/>
    </source>
</evidence>
<feature type="non-terminal residue" evidence="3">
    <location>
        <position position="1"/>
    </location>
</feature>
<feature type="region of interest" description="Disordered" evidence="1">
    <location>
        <begin position="35"/>
        <end position="85"/>
    </location>
</feature>
<keyword evidence="2" id="KW-1133">Transmembrane helix</keyword>
<accession>A0AAU9W208</accession>
<evidence type="ECO:0000256" key="1">
    <source>
        <dbReference type="SAM" id="MobiDB-lite"/>
    </source>
</evidence>
<feature type="compositionally biased region" description="Basic and acidic residues" evidence="1">
    <location>
        <begin position="73"/>
        <end position="85"/>
    </location>
</feature>
<dbReference type="EMBL" id="CALNXJ010000005">
    <property type="protein sequence ID" value="CAH3040257.1"/>
    <property type="molecule type" value="Genomic_DNA"/>
</dbReference>
<keyword evidence="2" id="KW-0812">Transmembrane</keyword>
<organism evidence="3 4">
    <name type="scientific">Pocillopora meandrina</name>
    <dbReference type="NCBI Taxonomy" id="46732"/>
    <lineage>
        <taxon>Eukaryota</taxon>
        <taxon>Metazoa</taxon>
        <taxon>Cnidaria</taxon>
        <taxon>Anthozoa</taxon>
        <taxon>Hexacorallia</taxon>
        <taxon>Scleractinia</taxon>
        <taxon>Astrocoeniina</taxon>
        <taxon>Pocilloporidae</taxon>
        <taxon>Pocillopora</taxon>
    </lineage>
</organism>
<sequence>CPQIFLTDRVRSGINNSLMKATTETKLGVNKSANLEMKSVGVRHKNGGSSKIKPSAHPRGGHPSIKVKTKSSTGEKRSSSSDSETKHDMVKVGLILAGLVSAFLVHRLFF</sequence>
<dbReference type="Proteomes" id="UP001159428">
    <property type="component" value="Unassembled WGS sequence"/>
</dbReference>
<keyword evidence="2" id="KW-0472">Membrane</keyword>
<feature type="compositionally biased region" description="Basic residues" evidence="1">
    <location>
        <begin position="54"/>
        <end position="69"/>
    </location>
</feature>
<keyword evidence="4" id="KW-1185">Reference proteome</keyword>
<evidence type="ECO:0000313" key="3">
    <source>
        <dbReference type="EMBL" id="CAH3040257.1"/>
    </source>
</evidence>
<protein>
    <submittedName>
        <fullName evidence="3">Uncharacterized protein</fullName>
    </submittedName>
</protein>
<evidence type="ECO:0000313" key="4">
    <source>
        <dbReference type="Proteomes" id="UP001159428"/>
    </source>
</evidence>